<dbReference type="InterPro" id="IPR006311">
    <property type="entry name" value="TAT_signal"/>
</dbReference>
<name>A0A1L7AH44_9PROT</name>
<dbReference type="eggNOG" id="COG0747">
    <property type="taxonomic scope" value="Bacteria"/>
</dbReference>
<evidence type="ECO:0000256" key="3">
    <source>
        <dbReference type="ARBA" id="ARBA00022729"/>
    </source>
</evidence>
<comment type="similarity">
    <text evidence="2">Belongs to the bacterial solute-binding protein 5 family.</text>
</comment>
<dbReference type="PANTHER" id="PTHR30290:SF38">
    <property type="entry name" value="D,D-DIPEPTIDE-BINDING PERIPLASMIC PROTEIN DDPA-RELATED"/>
    <property type="match status" value="1"/>
</dbReference>
<dbReference type="InterPro" id="IPR030678">
    <property type="entry name" value="Peptide/Ni-bd"/>
</dbReference>
<dbReference type="Gene3D" id="3.90.76.10">
    <property type="entry name" value="Dipeptide-binding Protein, Domain 1"/>
    <property type="match status" value="1"/>
</dbReference>
<organism evidence="6 7">
    <name type="scientific">Roseomonas gilardii</name>
    <dbReference type="NCBI Taxonomy" id="257708"/>
    <lineage>
        <taxon>Bacteria</taxon>
        <taxon>Pseudomonadati</taxon>
        <taxon>Pseudomonadota</taxon>
        <taxon>Alphaproteobacteria</taxon>
        <taxon>Acetobacterales</taxon>
        <taxon>Roseomonadaceae</taxon>
        <taxon>Roseomonas</taxon>
    </lineage>
</organism>
<dbReference type="InterPro" id="IPR039424">
    <property type="entry name" value="SBP_5"/>
</dbReference>
<dbReference type="KEGG" id="rgi:RGI145_14280"/>
<dbReference type="GO" id="GO:0015833">
    <property type="term" value="P:peptide transport"/>
    <property type="evidence" value="ECO:0007669"/>
    <property type="project" value="TreeGrafter"/>
</dbReference>
<dbReference type="GO" id="GO:1904680">
    <property type="term" value="F:peptide transmembrane transporter activity"/>
    <property type="evidence" value="ECO:0007669"/>
    <property type="project" value="TreeGrafter"/>
</dbReference>
<dbReference type="RefSeq" id="WP_075798881.1">
    <property type="nucleotide sequence ID" value="NZ_CP015583.1"/>
</dbReference>
<dbReference type="Proteomes" id="UP000185494">
    <property type="component" value="Chromosome 1"/>
</dbReference>
<evidence type="ECO:0000313" key="7">
    <source>
        <dbReference type="Proteomes" id="UP000185494"/>
    </source>
</evidence>
<feature type="signal peptide" evidence="4">
    <location>
        <begin position="1"/>
        <end position="34"/>
    </location>
</feature>
<evidence type="ECO:0000259" key="5">
    <source>
        <dbReference type="Pfam" id="PF00496"/>
    </source>
</evidence>
<evidence type="ECO:0000256" key="1">
    <source>
        <dbReference type="ARBA" id="ARBA00004418"/>
    </source>
</evidence>
<feature type="domain" description="Solute-binding protein family 5" evidence="5">
    <location>
        <begin position="83"/>
        <end position="437"/>
    </location>
</feature>
<proteinExistence type="inferred from homology"/>
<dbReference type="InterPro" id="IPR000914">
    <property type="entry name" value="SBP_5_dom"/>
</dbReference>
<keyword evidence="3 4" id="KW-0732">Signal</keyword>
<evidence type="ECO:0000256" key="2">
    <source>
        <dbReference type="ARBA" id="ARBA00005695"/>
    </source>
</evidence>
<dbReference type="STRING" id="257708.RGI145_14280"/>
<dbReference type="PANTHER" id="PTHR30290">
    <property type="entry name" value="PERIPLASMIC BINDING COMPONENT OF ABC TRANSPORTER"/>
    <property type="match status" value="1"/>
</dbReference>
<gene>
    <name evidence="6" type="ORF">RGI145_14280</name>
</gene>
<dbReference type="CDD" id="cd08502">
    <property type="entry name" value="PBP2_NikA_DppA_OppA_like_16"/>
    <property type="match status" value="1"/>
</dbReference>
<dbReference type="Gene3D" id="3.10.105.10">
    <property type="entry name" value="Dipeptide-binding Protein, Domain 3"/>
    <property type="match status" value="1"/>
</dbReference>
<comment type="subcellular location">
    <subcellularLocation>
        <location evidence="1">Periplasm</location>
    </subcellularLocation>
</comment>
<evidence type="ECO:0000313" key="6">
    <source>
        <dbReference type="EMBL" id="APT58104.1"/>
    </source>
</evidence>
<dbReference type="Pfam" id="PF00496">
    <property type="entry name" value="SBP_bac_5"/>
    <property type="match status" value="1"/>
</dbReference>
<protein>
    <submittedName>
        <fullName evidence="6">ABC transporter substrate-binding protein</fullName>
    </submittedName>
</protein>
<feature type="chain" id="PRO_5009871183" evidence="4">
    <location>
        <begin position="35"/>
        <end position="539"/>
    </location>
</feature>
<dbReference type="Gene3D" id="3.40.190.10">
    <property type="entry name" value="Periplasmic binding protein-like II"/>
    <property type="match status" value="1"/>
</dbReference>
<dbReference type="PIRSF" id="PIRSF002741">
    <property type="entry name" value="MppA"/>
    <property type="match status" value="1"/>
</dbReference>
<reference evidence="6 7" key="1">
    <citation type="submission" date="2016-05" db="EMBL/GenBank/DDBJ databases">
        <title>Complete Genome and Methylome Analysis of Psychrotrophic Bacterial Isolates from Antarctic Lake Untersee.</title>
        <authorList>
            <person name="Fomenkov A."/>
            <person name="Akimov V.N."/>
            <person name="Vasilyeva L.V."/>
            <person name="Andersen D."/>
            <person name="Vincze T."/>
            <person name="Roberts R.J."/>
        </authorList>
    </citation>
    <scope>NUCLEOTIDE SEQUENCE [LARGE SCALE GENOMIC DNA]</scope>
    <source>
        <strain evidence="6 7">U14-5</strain>
    </source>
</reference>
<dbReference type="EMBL" id="CP015583">
    <property type="protein sequence ID" value="APT58104.1"/>
    <property type="molecule type" value="Genomic_DNA"/>
</dbReference>
<dbReference type="GO" id="GO:0043190">
    <property type="term" value="C:ATP-binding cassette (ABC) transporter complex"/>
    <property type="evidence" value="ECO:0007669"/>
    <property type="project" value="InterPro"/>
</dbReference>
<accession>A0A1L7AH44</accession>
<sequence>MPAMPPSQPLTRRTLLAGSAALGSAATLSGPALAQGDAARVLRFIPQADVTILDPLATTAYPTRNHGHMCWDTLYGIDASFRPQPQLAEGHTVEDDGRRWVFTLRDGPLFHDGEKVRAQDAVASIKRWMPRDTHGQTLAQRLDEIRVLDDRRFEIRLKRPFGLMLDALGKASSYPCFIYPERFANQDPTRPFTEVVGSGPYRFLANERVSGAQVVYGRFDRYVPTPVGTPSMIAGPKLARFERVEWKVIPDPATSAAALQSGEVDWWEVVPSDLNPVLKRARDVVLERIDESGTYASFRFNHLQPPFDKPEARRALLGAVLQSDFMAAANGDDPRLWRDKVGCFPVGSPLANDAGIEALTSPRDYGKVKADLAAAGVAGASVTALHATDVSNQNALMTVGVDMLRKSGFQVQDATSDWGTLLQRRQNRGPANQGGWNALIALFSGMEFSTPAGHLLLRANGENAWFGWPTSPKLEVLRDEWFDAPDLEAQKRLGREIQTQFFQDVPYIPLGQYFVDSAYRRGLTDIRPGLPIPLNVRRG</sequence>
<dbReference type="GO" id="GO:0030288">
    <property type="term" value="C:outer membrane-bounded periplasmic space"/>
    <property type="evidence" value="ECO:0007669"/>
    <property type="project" value="UniProtKB-ARBA"/>
</dbReference>
<evidence type="ECO:0000256" key="4">
    <source>
        <dbReference type="SAM" id="SignalP"/>
    </source>
</evidence>
<dbReference type="SUPFAM" id="SSF53850">
    <property type="entry name" value="Periplasmic binding protein-like II"/>
    <property type="match status" value="1"/>
</dbReference>
<dbReference type="PROSITE" id="PS51318">
    <property type="entry name" value="TAT"/>
    <property type="match status" value="1"/>
</dbReference>
<dbReference type="AlphaFoldDB" id="A0A1L7AH44"/>